<dbReference type="Proteomes" id="UP000224006">
    <property type="component" value="Chromosome IX"/>
</dbReference>
<feature type="compositionally biased region" description="Low complexity" evidence="1">
    <location>
        <begin position="273"/>
        <end position="293"/>
    </location>
</feature>
<sequence>MRTPAAIAQSVLRDAALRAPPLARLSAGASASGPHQRRRGGAGERRSRLASAEETCMRLSHPASPARASTPAFAVELLRRCARRGAQRETQEEGAPKSRELRGRHVVARSRGGDLRRSPAFAGARLEAGAAKARASESPYPANLFQGGGWIDGRQGQMTKCRVASGFRHFSTGHSGTVGRALLRSLKLNGVGSYDPQVCVEDAFPPNALSAGEAAASPSGACRYRLVLDGDAVKSPRGRDLLLPSRDLAFVLAAEQLALREDLRRCVAAHPVAGGSPRSALSAPSAPSVLSSGEAVSEQARGNADSPVPQGEKGIDLKQRQEQLLVQNARLQRFIKERPFALRQPVSSIVFTAADLIEENLQETAATLASLLHGDTALSREDGAEEEAEGSDRFSSLSSCASAAPLSGALAPSSASAHSSLASGGGAGAESFSSASSFLRERLCGTWRDEVRRREEEILEKHVRSFESRRCAGKPLQRSRGLCLAQQDSEVIQRLGAFYASCSPLYLAALQAAAMQLRSLILADELLHSLHCGVKHGVDARRSARMSQNGVVEEQSAREAEGLPAGRHTSRRMAETVSYFWEAANIEAEEQQRRCGHVEGVHDVEKAEALLWLHAATVVATFSSL</sequence>
<dbReference type="EMBL" id="NWUJ01000010">
    <property type="protein sequence ID" value="PFH32740.1"/>
    <property type="molecule type" value="Genomic_DNA"/>
</dbReference>
<keyword evidence="3" id="KW-1185">Reference proteome</keyword>
<accession>A0A2A9MBH1</accession>
<dbReference type="AlphaFoldDB" id="A0A2A9MBH1"/>
<feature type="region of interest" description="Disordered" evidence="1">
    <location>
        <begin position="272"/>
        <end position="312"/>
    </location>
</feature>
<dbReference type="PANTHER" id="PTHR21013">
    <property type="entry name" value="ATP SYNTHASE MITOCHONDRIAL F1 COMPLEX ASSEMBLY FACTOR 2/ATP12 PROTEIN, MITOCHONDRIAL PRECURSOR"/>
    <property type="match status" value="1"/>
</dbReference>
<evidence type="ECO:0000256" key="1">
    <source>
        <dbReference type="SAM" id="MobiDB-lite"/>
    </source>
</evidence>
<feature type="region of interest" description="Disordered" evidence="1">
    <location>
        <begin position="547"/>
        <end position="570"/>
    </location>
</feature>
<dbReference type="InterPro" id="IPR023335">
    <property type="entry name" value="ATP12_ortho_dom_sf"/>
</dbReference>
<organism evidence="2 3">
    <name type="scientific">Besnoitia besnoiti</name>
    <name type="common">Apicomplexan protozoan</name>
    <dbReference type="NCBI Taxonomy" id="94643"/>
    <lineage>
        <taxon>Eukaryota</taxon>
        <taxon>Sar</taxon>
        <taxon>Alveolata</taxon>
        <taxon>Apicomplexa</taxon>
        <taxon>Conoidasida</taxon>
        <taxon>Coccidia</taxon>
        <taxon>Eucoccidiorida</taxon>
        <taxon>Eimeriorina</taxon>
        <taxon>Sarcocystidae</taxon>
        <taxon>Besnoitia</taxon>
    </lineage>
</organism>
<proteinExistence type="predicted"/>
<dbReference type="SUPFAM" id="SSF160909">
    <property type="entry name" value="ATP12-like"/>
    <property type="match status" value="1"/>
</dbReference>
<comment type="caution">
    <text evidence="2">The sequence shown here is derived from an EMBL/GenBank/DDBJ whole genome shotgun (WGS) entry which is preliminary data.</text>
</comment>
<name>A0A2A9MBH1_BESBE</name>
<dbReference type="GO" id="GO:0005739">
    <property type="term" value="C:mitochondrion"/>
    <property type="evidence" value="ECO:0007669"/>
    <property type="project" value="TreeGrafter"/>
</dbReference>
<dbReference type="Gene3D" id="1.10.3580.10">
    <property type="entry name" value="ATP12 ATPase"/>
    <property type="match status" value="1"/>
</dbReference>
<dbReference type="InterPro" id="IPR011419">
    <property type="entry name" value="ATP12_ATP_synth-F1-assembly"/>
</dbReference>
<dbReference type="GO" id="GO:0033615">
    <property type="term" value="P:mitochondrial proton-transporting ATP synthase complex assembly"/>
    <property type="evidence" value="ECO:0007669"/>
    <property type="project" value="TreeGrafter"/>
</dbReference>
<reference evidence="2 3" key="1">
    <citation type="submission" date="2017-09" db="EMBL/GenBank/DDBJ databases">
        <title>Genome sequencing of Besnoitia besnoiti strain Bb-Ger1.</title>
        <authorList>
            <person name="Schares G."/>
            <person name="Venepally P."/>
            <person name="Lorenzi H.A."/>
        </authorList>
    </citation>
    <scope>NUCLEOTIDE SEQUENCE [LARGE SCALE GENOMIC DNA]</scope>
    <source>
        <strain evidence="2 3">Bb-Ger1</strain>
    </source>
</reference>
<evidence type="ECO:0000313" key="2">
    <source>
        <dbReference type="EMBL" id="PFH32740.1"/>
    </source>
</evidence>
<gene>
    <name evidence="2" type="ORF">BESB_013520</name>
</gene>
<dbReference type="RefSeq" id="XP_029216749.1">
    <property type="nucleotide sequence ID" value="XM_029360082.1"/>
</dbReference>
<dbReference type="GeneID" id="40306414"/>
<dbReference type="KEGG" id="bbes:BESB_013520"/>
<dbReference type="OrthoDB" id="333081at2759"/>
<dbReference type="VEuPathDB" id="ToxoDB:BESB_013520"/>
<evidence type="ECO:0000313" key="3">
    <source>
        <dbReference type="Proteomes" id="UP000224006"/>
    </source>
</evidence>
<protein>
    <submittedName>
        <fullName evidence="2">Uncharacterized protein</fullName>
    </submittedName>
</protein>
<feature type="region of interest" description="Disordered" evidence="1">
    <location>
        <begin position="25"/>
        <end position="52"/>
    </location>
</feature>
<feature type="compositionally biased region" description="Low complexity" evidence="1">
    <location>
        <begin position="25"/>
        <end position="34"/>
    </location>
</feature>
<feature type="compositionally biased region" description="Basic and acidic residues" evidence="1">
    <location>
        <begin position="86"/>
        <end position="103"/>
    </location>
</feature>
<dbReference type="PANTHER" id="PTHR21013:SF10">
    <property type="entry name" value="ATP SYNTHASE MITOCHONDRIAL F1 COMPLEX ASSEMBLY FACTOR 2"/>
    <property type="match status" value="1"/>
</dbReference>
<feature type="region of interest" description="Disordered" evidence="1">
    <location>
        <begin position="84"/>
        <end position="114"/>
    </location>
</feature>